<dbReference type="RefSeq" id="WP_074965839.1">
    <property type="nucleotide sequence ID" value="NZ_FOPU01000001.1"/>
</dbReference>
<dbReference type="AlphaFoldDB" id="A0A1I2XC05"/>
<dbReference type="STRING" id="34004.SAMN04488021_101193"/>
<dbReference type="SUPFAM" id="SSF51294">
    <property type="entry name" value="Hedgehog/intein (Hint) domain"/>
    <property type="match status" value="1"/>
</dbReference>
<gene>
    <name evidence="2" type="ORF">SAMN04488021_101193</name>
</gene>
<accession>A0A1I2XC05</accession>
<dbReference type="InterPro" id="IPR028992">
    <property type="entry name" value="Hedgehog/Intein_dom"/>
</dbReference>
<sequence length="390" mass="42926">MEYRIVTATFQTQVYNDPSATGSDKYLPFLNRRDIDFAQAQMGEIRIEDDDPRFGYLSRGGSGSFYDDPGSDDGQSLLESAGFGPEGAEQVLAPGQRISFQDAAILRDEAGNEFYVSFPTYMDYDASGYPIELGDRHSVLIVPRMRLDAGGKDHWPQFRPGATYQYVGSYKIGTGQTSIPYDPTVRAAPCFTPGTLIETDAGPRPVEHLRPGDRILTRDHGHQPLCWIGGATLDRRQLDLQPNLRPILIGRDALGPGLPDRNLLVSPQHRVLLCSAIAQRMFGAQQVLVAAKHLTALPGIRAIQPDPGVSYLHLLFGRHQLVLSNGLWTESLLTGPQALNGLPAAARREIRTLFPDLEPSGKPVRPLATGRQGRKLVERHLLNARTFLPA</sequence>
<proteinExistence type="predicted"/>
<dbReference type="EMBL" id="FOPU01000001">
    <property type="protein sequence ID" value="SFH10539.1"/>
    <property type="molecule type" value="Genomic_DNA"/>
</dbReference>
<protein>
    <submittedName>
        <fullName evidence="2">Hint domain-containing protein</fullName>
    </submittedName>
</protein>
<dbReference type="Pfam" id="PF13403">
    <property type="entry name" value="Hint_2"/>
    <property type="match status" value="1"/>
</dbReference>
<organism evidence="2 3">
    <name type="scientific">Paracoccus aminovorans</name>
    <dbReference type="NCBI Taxonomy" id="34004"/>
    <lineage>
        <taxon>Bacteria</taxon>
        <taxon>Pseudomonadati</taxon>
        <taxon>Pseudomonadota</taxon>
        <taxon>Alphaproteobacteria</taxon>
        <taxon>Rhodobacterales</taxon>
        <taxon>Paracoccaceae</taxon>
        <taxon>Paracoccus</taxon>
    </lineage>
</organism>
<evidence type="ECO:0000313" key="3">
    <source>
        <dbReference type="Proteomes" id="UP000183635"/>
    </source>
</evidence>
<dbReference type="OrthoDB" id="6305173at2"/>
<reference evidence="2 3" key="1">
    <citation type="submission" date="2016-10" db="EMBL/GenBank/DDBJ databases">
        <authorList>
            <person name="de Groot N.N."/>
        </authorList>
    </citation>
    <scope>NUCLEOTIDE SEQUENCE [LARGE SCALE GENOMIC DNA]</scope>
    <source>
        <strain evidence="2 3">DSM 8537</strain>
    </source>
</reference>
<dbReference type="Proteomes" id="UP000183635">
    <property type="component" value="Unassembled WGS sequence"/>
</dbReference>
<keyword evidence="3" id="KW-1185">Reference proteome</keyword>
<name>A0A1I2XC05_9RHOB</name>
<feature type="domain" description="Hedgehog/Intein (Hint)" evidence="1">
    <location>
        <begin position="189"/>
        <end position="335"/>
    </location>
</feature>
<evidence type="ECO:0000313" key="2">
    <source>
        <dbReference type="EMBL" id="SFH10539.1"/>
    </source>
</evidence>
<evidence type="ECO:0000259" key="1">
    <source>
        <dbReference type="Pfam" id="PF13403"/>
    </source>
</evidence>
<dbReference type="InterPro" id="IPR036844">
    <property type="entry name" value="Hint_dom_sf"/>
</dbReference>